<dbReference type="AlphaFoldDB" id="A0A1V4IZ32"/>
<dbReference type="SMART" id="SM00267">
    <property type="entry name" value="GGDEF"/>
    <property type="match status" value="1"/>
</dbReference>
<dbReference type="InterPro" id="IPR029787">
    <property type="entry name" value="Nucleotide_cyclase"/>
</dbReference>
<evidence type="ECO:0000313" key="4">
    <source>
        <dbReference type="Proteomes" id="UP000190080"/>
    </source>
</evidence>
<dbReference type="Gene3D" id="3.20.20.450">
    <property type="entry name" value="EAL domain"/>
    <property type="match status" value="1"/>
</dbReference>
<dbReference type="GO" id="GO:0071111">
    <property type="term" value="F:cyclic-guanylate-specific phosphodiesterase activity"/>
    <property type="evidence" value="ECO:0007669"/>
    <property type="project" value="UniProtKB-EC"/>
</dbReference>
<dbReference type="CDD" id="cd01949">
    <property type="entry name" value="GGDEF"/>
    <property type="match status" value="1"/>
</dbReference>
<sequence>MNYKLSDLVDKQNIIDFFQNLFISTGLNCCIIDSDNKIFIPYKYSKIFSNEISQNLDTLTITLANNENVLSDLECGKKFVCNTYAPELTLLAVPILVSLHNKAVLYCAVDDDFSSRLDLKYSSDINNLINFLISISKILEDSAYKHLKIRKYTKRLSINHNSLAVACRDLISTQKQLMVKLNEITKSQKLLKQNKELSDKVHKMEYYDSLTGLPNKLSLHRTLDSLCKNDEHYSIVFLDLDNFKPINETLGHNCGDSLLKLLSQSLLNNLDENSSVYRWDGDEFIFVLRNITSEIALCKFMDKLIQLLNNPIQVDEHELYVTGSLGGCIYPLHGVSVEEIIRNSDIAMNHAKSLGKNTYQIYNSSFSVRALEQINLDRALRHALKNNEFEVYYQPRIDICKNKLVGMEALIRWVKPDGTIIGPVDFIYKAEESGLIIPIGEFVIRTVCKKIKEWRRKGHDLTVSLNLSPYQINDRNLIKVIKDCILENEIPPSNIEFEITESAAIKDMHHTIELLNELNSLGINVLLDDFGTGYSSLNFLRLLPVSTIKIDKSFIDKVCEESPEKTIVCYLISLAHSISLRVIAEGIENTSQLYFLQDNLCDEAQGYYFSKPVSADEFEALLA</sequence>
<dbReference type="Pfam" id="PF00563">
    <property type="entry name" value="EAL"/>
    <property type="match status" value="1"/>
</dbReference>
<dbReference type="Gene3D" id="3.30.70.270">
    <property type="match status" value="1"/>
</dbReference>
<gene>
    <name evidence="3" type="primary">gmr</name>
    <name evidence="3" type="ORF">CLORY_05260</name>
</gene>
<dbReference type="InterPro" id="IPR000160">
    <property type="entry name" value="GGDEF_dom"/>
</dbReference>
<dbReference type="EMBL" id="MZGV01000003">
    <property type="protein sequence ID" value="OPJ64657.1"/>
    <property type="molecule type" value="Genomic_DNA"/>
</dbReference>
<dbReference type="InterPro" id="IPR050706">
    <property type="entry name" value="Cyclic-di-GMP_PDE-like"/>
</dbReference>
<dbReference type="InterPro" id="IPR001633">
    <property type="entry name" value="EAL_dom"/>
</dbReference>
<dbReference type="InterPro" id="IPR043128">
    <property type="entry name" value="Rev_trsase/Diguanyl_cyclase"/>
</dbReference>
<dbReference type="PANTHER" id="PTHR33121">
    <property type="entry name" value="CYCLIC DI-GMP PHOSPHODIESTERASE PDEF"/>
    <property type="match status" value="1"/>
</dbReference>
<feature type="domain" description="EAL" evidence="1">
    <location>
        <begin position="373"/>
        <end position="623"/>
    </location>
</feature>
<dbReference type="EC" id="3.1.4.52" evidence="3"/>
<comment type="caution">
    <text evidence="3">The sequence shown here is derived from an EMBL/GenBank/DDBJ whole genome shotgun (WGS) entry which is preliminary data.</text>
</comment>
<name>A0A1V4IZ32_9CLOT</name>
<dbReference type="PROSITE" id="PS50887">
    <property type="entry name" value="GGDEF"/>
    <property type="match status" value="1"/>
</dbReference>
<dbReference type="InterPro" id="IPR035919">
    <property type="entry name" value="EAL_sf"/>
</dbReference>
<accession>A0A1V4IZ32</accession>
<dbReference type="NCBIfam" id="TIGR00254">
    <property type="entry name" value="GGDEF"/>
    <property type="match status" value="1"/>
</dbReference>
<dbReference type="SUPFAM" id="SSF55073">
    <property type="entry name" value="Nucleotide cyclase"/>
    <property type="match status" value="1"/>
</dbReference>
<dbReference type="Proteomes" id="UP000190080">
    <property type="component" value="Unassembled WGS sequence"/>
</dbReference>
<evidence type="ECO:0000313" key="3">
    <source>
        <dbReference type="EMBL" id="OPJ64657.1"/>
    </source>
</evidence>
<keyword evidence="3" id="KW-0378">Hydrolase</keyword>
<dbReference type="PROSITE" id="PS50883">
    <property type="entry name" value="EAL"/>
    <property type="match status" value="1"/>
</dbReference>
<dbReference type="SUPFAM" id="SSF141868">
    <property type="entry name" value="EAL domain-like"/>
    <property type="match status" value="1"/>
</dbReference>
<proteinExistence type="predicted"/>
<protein>
    <submittedName>
        <fullName evidence="3">Cyclic di-GMP phosphodiesterase Gmr</fullName>
        <ecNumber evidence="3">3.1.4.52</ecNumber>
    </submittedName>
</protein>
<dbReference type="Pfam" id="PF00990">
    <property type="entry name" value="GGDEF"/>
    <property type="match status" value="1"/>
</dbReference>
<evidence type="ECO:0000259" key="2">
    <source>
        <dbReference type="PROSITE" id="PS50887"/>
    </source>
</evidence>
<keyword evidence="4" id="KW-1185">Reference proteome</keyword>
<dbReference type="CDD" id="cd01948">
    <property type="entry name" value="EAL"/>
    <property type="match status" value="1"/>
</dbReference>
<evidence type="ECO:0000259" key="1">
    <source>
        <dbReference type="PROSITE" id="PS50883"/>
    </source>
</evidence>
<organism evidence="3 4">
    <name type="scientific">Clostridium oryzae</name>
    <dbReference type="NCBI Taxonomy" id="1450648"/>
    <lineage>
        <taxon>Bacteria</taxon>
        <taxon>Bacillati</taxon>
        <taxon>Bacillota</taxon>
        <taxon>Clostridia</taxon>
        <taxon>Eubacteriales</taxon>
        <taxon>Clostridiaceae</taxon>
        <taxon>Clostridium</taxon>
    </lineage>
</organism>
<feature type="domain" description="GGDEF" evidence="2">
    <location>
        <begin position="231"/>
        <end position="364"/>
    </location>
</feature>
<dbReference type="PANTHER" id="PTHR33121:SF79">
    <property type="entry name" value="CYCLIC DI-GMP PHOSPHODIESTERASE PDED-RELATED"/>
    <property type="match status" value="1"/>
</dbReference>
<reference evidence="3 4" key="1">
    <citation type="submission" date="2017-03" db="EMBL/GenBank/DDBJ databases">
        <title>Genome sequence of Clostridium oryzae DSM 28571.</title>
        <authorList>
            <person name="Poehlein A."/>
            <person name="Daniel R."/>
        </authorList>
    </citation>
    <scope>NUCLEOTIDE SEQUENCE [LARGE SCALE GENOMIC DNA]</scope>
    <source>
        <strain evidence="3 4">DSM 28571</strain>
    </source>
</reference>
<dbReference type="SMART" id="SM00052">
    <property type="entry name" value="EAL"/>
    <property type="match status" value="1"/>
</dbReference>
<dbReference type="STRING" id="1450648.CLORY_05260"/>
<dbReference type="RefSeq" id="WP_169911502.1">
    <property type="nucleotide sequence ID" value="NZ_MZGV01000003.1"/>
</dbReference>